<dbReference type="AlphaFoldDB" id="A0A5C6CY34"/>
<keyword evidence="1" id="KW-0812">Transmembrane</keyword>
<comment type="caution">
    <text evidence="2">The sequence shown here is derived from an EMBL/GenBank/DDBJ whole genome shotgun (WGS) entry which is preliminary data.</text>
</comment>
<name>A0A5C6CY34_9BACT</name>
<proteinExistence type="predicted"/>
<dbReference type="OrthoDB" id="9812409at2"/>
<accession>A0A5C6CY34</accession>
<reference evidence="2 3" key="1">
    <citation type="submission" date="2019-02" db="EMBL/GenBank/DDBJ databases">
        <title>Deep-cultivation of Planctomycetes and their phenomic and genomic characterization uncovers novel biology.</title>
        <authorList>
            <person name="Wiegand S."/>
            <person name="Jogler M."/>
            <person name="Boedeker C."/>
            <person name="Pinto D."/>
            <person name="Vollmers J."/>
            <person name="Rivas-Marin E."/>
            <person name="Kohn T."/>
            <person name="Peeters S.H."/>
            <person name="Heuer A."/>
            <person name="Rast P."/>
            <person name="Oberbeckmann S."/>
            <person name="Bunk B."/>
            <person name="Jeske O."/>
            <person name="Meyerdierks A."/>
            <person name="Storesund J.E."/>
            <person name="Kallscheuer N."/>
            <person name="Luecker S."/>
            <person name="Lage O.M."/>
            <person name="Pohl T."/>
            <person name="Merkel B.J."/>
            <person name="Hornburger P."/>
            <person name="Mueller R.-W."/>
            <person name="Bruemmer F."/>
            <person name="Labrenz M."/>
            <person name="Spormann A.M."/>
            <person name="Op Den Camp H."/>
            <person name="Overmann J."/>
            <person name="Amann R."/>
            <person name="Jetten M.S.M."/>
            <person name="Mascher T."/>
            <person name="Medema M.H."/>
            <person name="Devos D.P."/>
            <person name="Kaster A.-K."/>
            <person name="Ovreas L."/>
            <person name="Rohde M."/>
            <person name="Galperin M.Y."/>
            <person name="Jogler C."/>
        </authorList>
    </citation>
    <scope>NUCLEOTIDE SEQUENCE [LARGE SCALE GENOMIC DNA]</scope>
    <source>
        <strain evidence="2 3">Pla144</strain>
    </source>
</reference>
<sequence length="154" mass="16215">MSVLILCLLLGVVSGMRTLSGPTAVSWFAYLGWLEVGGTWFEFLAKAATRWILSVLAIGELIADQLPSAPNRTDPPLLVARLISGGFTGGVVGASKGLLWQGIVAGVIGAITGTFGGLRLRFRLAKYFGKDTPAACLEDLLVYGGATLIGFMLR</sequence>
<dbReference type="EMBL" id="SJPS01000001">
    <property type="protein sequence ID" value="TWU29843.1"/>
    <property type="molecule type" value="Genomic_DNA"/>
</dbReference>
<protein>
    <recommendedName>
        <fullName evidence="4">DUF4126 domain-containing protein</fullName>
    </recommendedName>
</protein>
<dbReference type="Proteomes" id="UP000318437">
    <property type="component" value="Unassembled WGS sequence"/>
</dbReference>
<gene>
    <name evidence="2" type="ORF">Pla144_06230</name>
</gene>
<evidence type="ECO:0000313" key="2">
    <source>
        <dbReference type="EMBL" id="TWU29843.1"/>
    </source>
</evidence>
<dbReference type="RefSeq" id="WP_146447808.1">
    <property type="nucleotide sequence ID" value="NZ_SJPS01000001.1"/>
</dbReference>
<evidence type="ECO:0008006" key="4">
    <source>
        <dbReference type="Google" id="ProtNLM"/>
    </source>
</evidence>
<evidence type="ECO:0000256" key="1">
    <source>
        <dbReference type="SAM" id="Phobius"/>
    </source>
</evidence>
<organism evidence="2 3">
    <name type="scientific">Bythopirellula polymerisocia</name>
    <dbReference type="NCBI Taxonomy" id="2528003"/>
    <lineage>
        <taxon>Bacteria</taxon>
        <taxon>Pseudomonadati</taxon>
        <taxon>Planctomycetota</taxon>
        <taxon>Planctomycetia</taxon>
        <taxon>Pirellulales</taxon>
        <taxon>Lacipirellulaceae</taxon>
        <taxon>Bythopirellula</taxon>
    </lineage>
</organism>
<keyword evidence="1" id="KW-1133">Transmembrane helix</keyword>
<keyword evidence="3" id="KW-1185">Reference proteome</keyword>
<feature type="transmembrane region" description="Helical" evidence="1">
    <location>
        <begin position="98"/>
        <end position="118"/>
    </location>
</feature>
<keyword evidence="1" id="KW-0472">Membrane</keyword>
<evidence type="ECO:0000313" key="3">
    <source>
        <dbReference type="Proteomes" id="UP000318437"/>
    </source>
</evidence>